<proteinExistence type="inferred from homology"/>
<keyword evidence="4" id="KW-0686">Riboflavin biosynthesis</keyword>
<evidence type="ECO:0000256" key="8">
    <source>
        <dbReference type="ARBA" id="ARBA00049295"/>
    </source>
</evidence>
<feature type="compositionally biased region" description="Low complexity" evidence="9">
    <location>
        <begin position="159"/>
        <end position="170"/>
    </location>
</feature>
<dbReference type="PANTHER" id="PTHR21327">
    <property type="entry name" value="GTP CYCLOHYDROLASE II-RELATED"/>
    <property type="match status" value="1"/>
</dbReference>
<evidence type="ECO:0000256" key="6">
    <source>
        <dbReference type="ARBA" id="ARBA00022801"/>
    </source>
</evidence>
<dbReference type="Pfam" id="PF07039">
    <property type="entry name" value="SGF29_Tudor"/>
    <property type="match status" value="1"/>
</dbReference>
<evidence type="ECO:0000256" key="5">
    <source>
        <dbReference type="ARBA" id="ARBA00022741"/>
    </source>
</evidence>
<evidence type="ECO:0000256" key="1">
    <source>
        <dbReference type="ARBA" id="ARBA00005104"/>
    </source>
</evidence>
<dbReference type="AlphaFoldDB" id="A0A7H8R9Q9"/>
<dbReference type="InterPro" id="IPR032677">
    <property type="entry name" value="GTP_cyclohydro_II"/>
</dbReference>
<dbReference type="EC" id="3.5.4.25" evidence="3"/>
<evidence type="ECO:0000256" key="4">
    <source>
        <dbReference type="ARBA" id="ARBA00022619"/>
    </source>
</evidence>
<dbReference type="Gene3D" id="3.40.50.10990">
    <property type="entry name" value="GTP cyclohydrolase II"/>
    <property type="match status" value="1"/>
</dbReference>
<keyword evidence="7" id="KW-0342">GTP-binding</keyword>
<dbReference type="InterPro" id="IPR047287">
    <property type="entry name" value="Tudor_SGF29_rpt2"/>
</dbReference>
<dbReference type="GO" id="GO:0009231">
    <property type="term" value="P:riboflavin biosynthetic process"/>
    <property type="evidence" value="ECO:0007669"/>
    <property type="project" value="UniProtKB-KW"/>
</dbReference>
<evidence type="ECO:0000313" key="11">
    <source>
        <dbReference type="EMBL" id="QKX62255.1"/>
    </source>
</evidence>
<dbReference type="FunFam" id="2.30.30.140:FF:000055">
    <property type="entry name" value="SAGA complex component"/>
    <property type="match status" value="1"/>
</dbReference>
<feature type="compositionally biased region" description="Low complexity" evidence="9">
    <location>
        <begin position="403"/>
        <end position="418"/>
    </location>
</feature>
<dbReference type="GeneID" id="55996897"/>
<dbReference type="GO" id="GO:0005525">
    <property type="term" value="F:GTP binding"/>
    <property type="evidence" value="ECO:0007669"/>
    <property type="project" value="UniProtKB-KW"/>
</dbReference>
<dbReference type="InterPro" id="IPR036144">
    <property type="entry name" value="RibA-like_sf"/>
</dbReference>
<feature type="compositionally biased region" description="Basic and acidic residues" evidence="9">
    <location>
        <begin position="386"/>
        <end position="402"/>
    </location>
</feature>
<dbReference type="Pfam" id="PF00925">
    <property type="entry name" value="GTP_cyclohydro2"/>
    <property type="match status" value="1"/>
</dbReference>
<reference evidence="12" key="1">
    <citation type="submission" date="2020-06" db="EMBL/GenBank/DDBJ databases">
        <title>A chromosome-scale genome assembly of Talaromyces rugulosus W13939.</title>
        <authorList>
            <person name="Wang B."/>
            <person name="Guo L."/>
            <person name="Ye K."/>
            <person name="Wang L."/>
        </authorList>
    </citation>
    <scope>NUCLEOTIDE SEQUENCE [LARGE SCALE GENOMIC DNA]</scope>
    <source>
        <strain evidence="12">W13939</strain>
    </source>
</reference>
<dbReference type="EMBL" id="CP055902">
    <property type="protein sequence ID" value="QKX62255.1"/>
    <property type="molecule type" value="Genomic_DNA"/>
</dbReference>
<organism evidence="11 12">
    <name type="scientific">Talaromyces rugulosus</name>
    <name type="common">Penicillium rugulosum</name>
    <dbReference type="NCBI Taxonomy" id="121627"/>
    <lineage>
        <taxon>Eukaryota</taxon>
        <taxon>Fungi</taxon>
        <taxon>Dikarya</taxon>
        <taxon>Ascomycota</taxon>
        <taxon>Pezizomycotina</taxon>
        <taxon>Eurotiomycetes</taxon>
        <taxon>Eurotiomycetidae</taxon>
        <taxon>Eurotiales</taxon>
        <taxon>Trichocomaceae</taxon>
        <taxon>Talaromyces</taxon>
        <taxon>Talaromyces sect. Islandici</taxon>
    </lineage>
</organism>
<dbReference type="Proteomes" id="UP000509510">
    <property type="component" value="Chromosome V"/>
</dbReference>
<evidence type="ECO:0000256" key="7">
    <source>
        <dbReference type="ARBA" id="ARBA00023134"/>
    </source>
</evidence>
<feature type="region of interest" description="Disordered" evidence="9">
    <location>
        <begin position="152"/>
        <end position="184"/>
    </location>
</feature>
<evidence type="ECO:0000259" key="10">
    <source>
        <dbReference type="PROSITE" id="PS51518"/>
    </source>
</evidence>
<evidence type="ECO:0000256" key="9">
    <source>
        <dbReference type="SAM" id="MobiDB-lite"/>
    </source>
</evidence>
<protein>
    <recommendedName>
        <fullName evidence="3">GTP cyclohydrolase II</fullName>
        <ecNumber evidence="3">3.5.4.25</ecNumber>
    </recommendedName>
</protein>
<dbReference type="SUPFAM" id="SSF142695">
    <property type="entry name" value="RibA-like"/>
    <property type="match status" value="2"/>
</dbReference>
<dbReference type="InterPro" id="IPR000926">
    <property type="entry name" value="RibA"/>
</dbReference>
<evidence type="ECO:0000313" key="12">
    <source>
        <dbReference type="Proteomes" id="UP000509510"/>
    </source>
</evidence>
<gene>
    <name evidence="11" type="ORF">TRUGW13939_09414</name>
</gene>
<dbReference type="PROSITE" id="PS51518">
    <property type="entry name" value="SGF29_C"/>
    <property type="match status" value="1"/>
</dbReference>
<dbReference type="OrthoDB" id="5569761at2759"/>
<feature type="domain" description="SGF29 C-terminal" evidence="10">
    <location>
        <begin position="197"/>
        <end position="334"/>
    </location>
</feature>
<sequence>MSRNRPRGPPTNRDNGIAANEETDMWNKIIQEVRRAKEKNDKQKALAEQIASLNEKIGREGNKPTLAEIGQLDGWYRQIVKLSDEEKAILQEDPSDVIKNLGLLTALRSASEAETTASRAASLPKSSKPSIVARDGAAVHAAAASNSALSDKLNRVKGSTQRSSSVSSSGHARESRDAVSVKVEEGAEGVKGTVAERSGQFVVGAEVVYKHRNKQGVEGEGIQCIIKSISGDGTKKRYDVQDPEPNENGEPGAIYKSSASYLIPIPQIGSPLPSFTVGKQVLARYPDTTTFYRAEVKGTAKKETYRLRFEGEEDEKEMDVDRRFVLDTTASIDPSLLLSIVADSAIMAGKSSPFIAPQPLRSSAPIDNFGLDNTAVDKAPSSAAESDSHRISDHRDILRRTLDNNNDTNNATTTPALPESIISPAFTPPSTPGGTVIVPEQRQLNAQDVSQKISHATKGPKLLQKLPHVECVVRARIPTTTGAEMFLHLYQNDADNKEHLAIVFGNHIRSTSLDRVQEGETEMDRMIRGAYVGRLHPGRVSSRLDEGTSSPNASNDLLGGGQRQAPLVRIHSECYTGETAWSARCDCGEQLDEAARLMSMASEPVPEQLHGEDEEEVVVVEEGGPVSPDHVSDDGPGGVIIYLRQEGRGIGLGEKLKAYNLQDLGSDTVEANLLLRHPADARSYGLATAMLADLGLGVDAYPEGIRLLTNNPDKVRAVEGPNREVRVKERVAMVPIAWRTGGQKGIRSTEIEGYLQTKIGKMGHMIR</sequence>
<dbReference type="Gene3D" id="2.30.30.140">
    <property type="match status" value="1"/>
</dbReference>
<feature type="region of interest" description="Disordered" evidence="9">
    <location>
        <begin position="371"/>
        <end position="436"/>
    </location>
</feature>
<dbReference type="CDD" id="cd20393">
    <property type="entry name" value="Tudor_SGF29_rpt1"/>
    <property type="match status" value="1"/>
</dbReference>
<comment type="catalytic activity">
    <reaction evidence="8">
        <text>GTP + 4 H2O = 2,5-diamino-6-hydroxy-4-(5-phosphoribosylamino)-pyrimidine + formate + 2 phosphate + 3 H(+)</text>
        <dbReference type="Rhea" id="RHEA:23704"/>
        <dbReference type="ChEBI" id="CHEBI:15377"/>
        <dbReference type="ChEBI" id="CHEBI:15378"/>
        <dbReference type="ChEBI" id="CHEBI:15740"/>
        <dbReference type="ChEBI" id="CHEBI:37565"/>
        <dbReference type="ChEBI" id="CHEBI:43474"/>
        <dbReference type="ChEBI" id="CHEBI:58614"/>
        <dbReference type="EC" id="3.5.4.25"/>
    </reaction>
</comment>
<dbReference type="KEGG" id="trg:TRUGW13939_09414"/>
<dbReference type="RefSeq" id="XP_035348429.1">
    <property type="nucleotide sequence ID" value="XM_035492536.1"/>
</dbReference>
<accession>A0A7H8R9Q9</accession>
<dbReference type="PANTHER" id="PTHR21327:SF29">
    <property type="entry name" value="GTP CYCLOHYDROLASE-2"/>
    <property type="match status" value="1"/>
</dbReference>
<evidence type="ECO:0000256" key="2">
    <source>
        <dbReference type="ARBA" id="ARBA00008131"/>
    </source>
</evidence>
<dbReference type="InterPro" id="IPR010750">
    <property type="entry name" value="SGF29_tudor-like_dom"/>
</dbReference>
<dbReference type="CDD" id="cd20394">
    <property type="entry name" value="Tudor_SGF29_rpt2"/>
    <property type="match status" value="1"/>
</dbReference>
<dbReference type="GO" id="GO:0003935">
    <property type="term" value="F:GTP cyclohydrolase II activity"/>
    <property type="evidence" value="ECO:0007669"/>
    <property type="project" value="UniProtKB-EC"/>
</dbReference>
<comment type="pathway">
    <text evidence="1">Cofactor biosynthesis; riboflavin biosynthesis.</text>
</comment>
<keyword evidence="5" id="KW-0547">Nucleotide-binding</keyword>
<dbReference type="SUPFAM" id="SSF63748">
    <property type="entry name" value="Tudor/PWWP/MBT"/>
    <property type="match status" value="1"/>
</dbReference>
<keyword evidence="6" id="KW-0378">Hydrolase</keyword>
<name>A0A7H8R9Q9_TALRU</name>
<feature type="region of interest" description="Disordered" evidence="9">
    <location>
        <begin position="1"/>
        <end position="21"/>
    </location>
</feature>
<feature type="compositionally biased region" description="Basic and acidic residues" evidence="9">
    <location>
        <begin position="171"/>
        <end position="184"/>
    </location>
</feature>
<feature type="region of interest" description="Disordered" evidence="9">
    <location>
        <begin position="539"/>
        <end position="560"/>
    </location>
</feature>
<comment type="similarity">
    <text evidence="2">Belongs to the GTP cyclohydrolase II family.</text>
</comment>
<evidence type="ECO:0000256" key="3">
    <source>
        <dbReference type="ARBA" id="ARBA00012762"/>
    </source>
</evidence>
<dbReference type="CDD" id="cd00641">
    <property type="entry name" value="GTP_cyclohydro2"/>
    <property type="match status" value="1"/>
</dbReference>
<dbReference type="InterPro" id="IPR047288">
    <property type="entry name" value="Tudor_SGF29_rpt1"/>
</dbReference>
<keyword evidence="12" id="KW-1185">Reference proteome</keyword>